<dbReference type="Gene3D" id="3.40.50.720">
    <property type="entry name" value="NAD(P)-binding Rossmann-like Domain"/>
    <property type="match status" value="1"/>
</dbReference>
<organism evidence="5 6">
    <name type="scientific">Lachnoanaerobaculum saburreum</name>
    <dbReference type="NCBI Taxonomy" id="467210"/>
    <lineage>
        <taxon>Bacteria</taxon>
        <taxon>Bacillati</taxon>
        <taxon>Bacillota</taxon>
        <taxon>Clostridia</taxon>
        <taxon>Lachnospirales</taxon>
        <taxon>Lachnospiraceae</taxon>
        <taxon>Lachnoanaerobaculum</taxon>
    </lineage>
</organism>
<evidence type="ECO:0000256" key="3">
    <source>
        <dbReference type="ARBA" id="ARBA00023221"/>
    </source>
</evidence>
<dbReference type="PATRIC" id="fig|467210.3.peg.1450"/>
<dbReference type="AlphaFoldDB" id="A0A133ZPL6"/>
<evidence type="ECO:0000256" key="4">
    <source>
        <dbReference type="RuleBase" id="RU000363"/>
    </source>
</evidence>
<evidence type="ECO:0000256" key="1">
    <source>
        <dbReference type="ARBA" id="ARBA00006484"/>
    </source>
</evidence>
<comment type="caution">
    <text evidence="5">The sequence shown here is derived from an EMBL/GenBank/DDBJ whole genome shotgun (WGS) entry which is preliminary data.</text>
</comment>
<dbReference type="GO" id="GO:0008202">
    <property type="term" value="P:steroid metabolic process"/>
    <property type="evidence" value="ECO:0007669"/>
    <property type="project" value="UniProtKB-KW"/>
</dbReference>
<protein>
    <submittedName>
        <fullName evidence="5">Putative 3-oxoacyl-[acyl-carrier-protein] reductase</fullName>
    </submittedName>
</protein>
<dbReference type="Pfam" id="PF00106">
    <property type="entry name" value="adh_short"/>
    <property type="match status" value="1"/>
</dbReference>
<dbReference type="PRINTS" id="PR00081">
    <property type="entry name" value="GDHRDH"/>
</dbReference>
<dbReference type="NCBIfam" id="NF047420">
    <property type="entry name" value="EF_P_mod_YmfI"/>
    <property type="match status" value="1"/>
</dbReference>
<accession>A0A133ZPL6</accession>
<keyword evidence="3" id="KW-0753">Steroid metabolism</keyword>
<proteinExistence type="inferred from homology"/>
<dbReference type="PANTHER" id="PTHR42879:SF2">
    <property type="entry name" value="3-OXOACYL-[ACYL-CARRIER-PROTEIN] REDUCTASE FABG"/>
    <property type="match status" value="1"/>
</dbReference>
<keyword evidence="6" id="KW-1185">Reference proteome</keyword>
<dbReference type="InterPro" id="IPR002347">
    <property type="entry name" value="SDR_fam"/>
</dbReference>
<dbReference type="NCBIfam" id="NF009466">
    <property type="entry name" value="PRK12826.1-2"/>
    <property type="match status" value="1"/>
</dbReference>
<dbReference type="OrthoDB" id="9803333at2"/>
<evidence type="ECO:0000313" key="6">
    <source>
        <dbReference type="Proteomes" id="UP000070394"/>
    </source>
</evidence>
<dbReference type="GO" id="GO:0032787">
    <property type="term" value="P:monocarboxylic acid metabolic process"/>
    <property type="evidence" value="ECO:0007669"/>
    <property type="project" value="UniProtKB-ARBA"/>
</dbReference>
<keyword evidence="2" id="KW-0560">Oxidoreductase</keyword>
<gene>
    <name evidence="5" type="ORF">HMPREF1866_01461</name>
</gene>
<dbReference type="GO" id="GO:0016491">
    <property type="term" value="F:oxidoreductase activity"/>
    <property type="evidence" value="ECO:0007669"/>
    <property type="project" value="UniProtKB-KW"/>
</dbReference>
<keyword evidence="3" id="KW-0443">Lipid metabolism</keyword>
<name>A0A133ZPL6_9FIRM</name>
<dbReference type="STRING" id="467210.HMPREF1866_01461"/>
<dbReference type="EMBL" id="LSDA01000091">
    <property type="protein sequence ID" value="KXB57378.1"/>
    <property type="molecule type" value="Genomic_DNA"/>
</dbReference>
<reference evidence="6" key="1">
    <citation type="submission" date="2016-01" db="EMBL/GenBank/DDBJ databases">
        <authorList>
            <person name="Mitreva M."/>
            <person name="Pepin K.H."/>
            <person name="Mihindukulasuriya K.A."/>
            <person name="Fulton R."/>
            <person name="Fronick C."/>
            <person name="O'Laughlin M."/>
            <person name="Miner T."/>
            <person name="Herter B."/>
            <person name="Rosa B.A."/>
            <person name="Cordes M."/>
            <person name="Tomlinson C."/>
            <person name="Wollam A."/>
            <person name="Palsikar V.B."/>
            <person name="Mardis E.R."/>
            <person name="Wilson R.K."/>
        </authorList>
    </citation>
    <scope>NUCLEOTIDE SEQUENCE [LARGE SCALE GENOMIC DNA]</scope>
    <source>
        <strain evidence="6">DNF00896</strain>
    </source>
</reference>
<evidence type="ECO:0000313" key="5">
    <source>
        <dbReference type="EMBL" id="KXB57378.1"/>
    </source>
</evidence>
<evidence type="ECO:0000256" key="2">
    <source>
        <dbReference type="ARBA" id="ARBA00023002"/>
    </source>
</evidence>
<dbReference type="InterPro" id="IPR036291">
    <property type="entry name" value="NAD(P)-bd_dom_sf"/>
</dbReference>
<dbReference type="CDD" id="cd05233">
    <property type="entry name" value="SDR_c"/>
    <property type="match status" value="1"/>
</dbReference>
<dbReference type="SUPFAM" id="SSF51735">
    <property type="entry name" value="NAD(P)-binding Rossmann-fold domains"/>
    <property type="match status" value="1"/>
</dbReference>
<dbReference type="PRINTS" id="PR00080">
    <property type="entry name" value="SDRFAMILY"/>
</dbReference>
<dbReference type="PANTHER" id="PTHR42879">
    <property type="entry name" value="3-OXOACYL-(ACYL-CARRIER-PROTEIN) REDUCTASE"/>
    <property type="match status" value="1"/>
</dbReference>
<dbReference type="FunFam" id="3.40.50.720:FF:000173">
    <property type="entry name" value="3-oxoacyl-[acyl-carrier protein] reductase"/>
    <property type="match status" value="1"/>
</dbReference>
<sequence length="239" mass="25964">MNILITGASRGIGRAIAIEFAKNNHNIIICAKSDLEGLKTTKRLVENENVYCYTDLCDVTNEDSVKEFISDSAKAIGKTDILINNAGISYIGLLQDMSFEDWNKVLSTNLTSAFLMSKYVIPEMLKKQSGHIINISSVWGNIGASMEVAYSASKGGINSFTKALAKELAPSNISVNAISPGFIDTDMNKVFEKDELDAIFEEIPMGRAGSPSEVAKLIYKIATSDYITGQIITIDGGWT</sequence>
<dbReference type="RefSeq" id="WP_060931218.1">
    <property type="nucleotide sequence ID" value="NZ_KQ959828.1"/>
</dbReference>
<dbReference type="InterPro" id="IPR050259">
    <property type="entry name" value="SDR"/>
</dbReference>
<comment type="similarity">
    <text evidence="1 4">Belongs to the short-chain dehydrogenases/reductases (SDR) family.</text>
</comment>
<dbReference type="Proteomes" id="UP000070394">
    <property type="component" value="Unassembled WGS sequence"/>
</dbReference>
<dbReference type="InterPro" id="IPR020904">
    <property type="entry name" value="Sc_DH/Rdtase_CS"/>
</dbReference>
<dbReference type="PROSITE" id="PS00061">
    <property type="entry name" value="ADH_SHORT"/>
    <property type="match status" value="1"/>
</dbReference>